<organism evidence="2 3">
    <name type="scientific">Gymnopus androsaceus JB14</name>
    <dbReference type="NCBI Taxonomy" id="1447944"/>
    <lineage>
        <taxon>Eukaryota</taxon>
        <taxon>Fungi</taxon>
        <taxon>Dikarya</taxon>
        <taxon>Basidiomycota</taxon>
        <taxon>Agaricomycotina</taxon>
        <taxon>Agaricomycetes</taxon>
        <taxon>Agaricomycetidae</taxon>
        <taxon>Agaricales</taxon>
        <taxon>Marasmiineae</taxon>
        <taxon>Omphalotaceae</taxon>
        <taxon>Gymnopus</taxon>
    </lineage>
</organism>
<gene>
    <name evidence="2" type="ORF">BT96DRAFT_963075</name>
</gene>
<keyword evidence="3" id="KW-1185">Reference proteome</keyword>
<protein>
    <submittedName>
        <fullName evidence="2">Alpha-methylacyl-CoA racemase</fullName>
    </submittedName>
</protein>
<dbReference type="Pfam" id="PF02515">
    <property type="entry name" value="CoA_transf_3"/>
    <property type="match status" value="2"/>
</dbReference>
<evidence type="ECO:0000256" key="1">
    <source>
        <dbReference type="ARBA" id="ARBA00008383"/>
    </source>
</evidence>
<accession>A0A6A4IES1</accession>
<reference evidence="2" key="1">
    <citation type="journal article" date="2019" name="Environ. Microbiol.">
        <title>Fungal ecological strategies reflected in gene transcription - a case study of two litter decomposers.</title>
        <authorList>
            <person name="Barbi F."/>
            <person name="Kohler A."/>
            <person name="Barry K."/>
            <person name="Baskaran P."/>
            <person name="Daum C."/>
            <person name="Fauchery L."/>
            <person name="Ihrmark K."/>
            <person name="Kuo A."/>
            <person name="LaButti K."/>
            <person name="Lipzen A."/>
            <person name="Morin E."/>
            <person name="Grigoriev I.V."/>
            <person name="Henrissat B."/>
            <person name="Lindahl B."/>
            <person name="Martin F."/>
        </authorList>
    </citation>
    <scope>NUCLEOTIDE SEQUENCE</scope>
    <source>
        <strain evidence="2">JB14</strain>
    </source>
</reference>
<dbReference type="Proteomes" id="UP000799118">
    <property type="component" value="Unassembled WGS sequence"/>
</dbReference>
<dbReference type="InterPro" id="IPR023606">
    <property type="entry name" value="CoA-Trfase_III_dom_1_sf"/>
</dbReference>
<proteinExistence type="inferred from homology"/>
<dbReference type="OrthoDB" id="16747at2759"/>
<evidence type="ECO:0000313" key="2">
    <source>
        <dbReference type="EMBL" id="KAE9407768.1"/>
    </source>
</evidence>
<dbReference type="InterPro" id="IPR044855">
    <property type="entry name" value="CoA-Trfase_III_dom3_sf"/>
</dbReference>
<name>A0A6A4IES1_9AGAR</name>
<dbReference type="PANTHER" id="PTHR48228">
    <property type="entry name" value="SUCCINYL-COA--D-CITRAMALATE COA-TRANSFERASE"/>
    <property type="match status" value="1"/>
</dbReference>
<dbReference type="InterPro" id="IPR003673">
    <property type="entry name" value="CoA-Trfase_fam_III"/>
</dbReference>
<dbReference type="GO" id="GO:0003824">
    <property type="term" value="F:catalytic activity"/>
    <property type="evidence" value="ECO:0007669"/>
    <property type="project" value="InterPro"/>
</dbReference>
<dbReference type="InterPro" id="IPR050509">
    <property type="entry name" value="CoA-transferase_III"/>
</dbReference>
<dbReference type="PANTHER" id="PTHR48228:SF5">
    <property type="entry name" value="ALPHA-METHYLACYL-COA RACEMASE"/>
    <property type="match status" value="1"/>
</dbReference>
<dbReference type="AlphaFoldDB" id="A0A6A4IES1"/>
<dbReference type="SUPFAM" id="SSF89796">
    <property type="entry name" value="CoA-transferase family III (CaiB/BaiF)"/>
    <property type="match status" value="1"/>
</dbReference>
<comment type="similarity">
    <text evidence="1">Belongs to the CoA-transferase III family.</text>
</comment>
<sequence length="361" mass="39565">MALKGKKVLEFAGLAPGPFAGLILADNGASVIRVDRPSASTLDVLCRGKRSVAINSKIPSGRELLKRLIVSSDILIDPFRPGVMERLGLGPDVFLGKSGLNEKLVYARIVGCFQAPRINPSFPLNLLADFAGGGMHCVTAILLALLARNETRRGQVVDIDMVSGTRYLSTSPLLHHFHPETGRFSGARGTNLLDGGAPFYNIYACKGGGLMTLACIEPRFFKIFLEKFCPSLPENFVLSKEWHGITTPKAQEDRALWPKLKQFLENGFSMRSKDEWASIFLGTDACCVPVLTPKEATDLSSLSVHPPHPTGTRWSAFDHEPCLLNPGQHTKEILIEELRLAGKDYEELLNEGVIGEHEHLK</sequence>
<evidence type="ECO:0000313" key="3">
    <source>
        <dbReference type="Proteomes" id="UP000799118"/>
    </source>
</evidence>
<dbReference type="EMBL" id="ML769394">
    <property type="protein sequence ID" value="KAE9407768.1"/>
    <property type="molecule type" value="Genomic_DNA"/>
</dbReference>
<dbReference type="Gene3D" id="3.40.50.10540">
    <property type="entry name" value="Crotonobetainyl-coa:carnitine coa-transferase, domain 1"/>
    <property type="match status" value="2"/>
</dbReference>
<dbReference type="Gene3D" id="3.30.1540.10">
    <property type="entry name" value="formyl-coa transferase, domain 3"/>
    <property type="match status" value="1"/>
</dbReference>